<dbReference type="SUPFAM" id="SSF52540">
    <property type="entry name" value="P-loop containing nucleoside triphosphate hydrolases"/>
    <property type="match status" value="1"/>
</dbReference>
<dbReference type="InterPro" id="IPR027417">
    <property type="entry name" value="P-loop_NTPase"/>
</dbReference>
<keyword evidence="2" id="KW-0648">Protein biosynthesis</keyword>
<dbReference type="PANTHER" id="PTHR43721:SF22">
    <property type="entry name" value="ELONGATION FACTOR TU, MITOCHONDRIAL"/>
    <property type="match status" value="1"/>
</dbReference>
<dbReference type="Gene3D" id="2.40.30.10">
    <property type="entry name" value="Translation factors"/>
    <property type="match status" value="2"/>
</dbReference>
<sequence length="239" mass="26358">MPSLVCFLNKVDTVDDPKLIELLDVELRDLLSFYKFPGDEVPIVRGSALSALQGNNDEIGKKAVLKLWILTFLQLGRNSVATGRIEQGLINVGEEVEILGMSQNKNTNNTGAEKNDKVNVNIDNENPINNENLENDEVNTIDDNENPINNENLDNDETNVSKYNENPIKKSNGSPQNYYVDGVNHNNFDVRVLDGLDSNIRELLAGDNVGLLLEGLTGNDVQNGQVIAKPGSANMFHKI</sequence>
<dbReference type="STRING" id="35608.A0A2U1M086"/>
<dbReference type="OrthoDB" id="10265655at2759"/>
<dbReference type="PANTHER" id="PTHR43721">
    <property type="entry name" value="ELONGATION FACTOR TU-RELATED"/>
    <property type="match status" value="1"/>
</dbReference>
<reference evidence="2 3" key="1">
    <citation type="journal article" date="2018" name="Mol. Plant">
        <title>The genome of Artemisia annua provides insight into the evolution of Asteraceae family and artemisinin biosynthesis.</title>
        <authorList>
            <person name="Shen Q."/>
            <person name="Zhang L."/>
            <person name="Liao Z."/>
            <person name="Wang S."/>
            <person name="Yan T."/>
            <person name="Shi P."/>
            <person name="Liu M."/>
            <person name="Fu X."/>
            <person name="Pan Q."/>
            <person name="Wang Y."/>
            <person name="Lv Z."/>
            <person name="Lu X."/>
            <person name="Zhang F."/>
            <person name="Jiang W."/>
            <person name="Ma Y."/>
            <person name="Chen M."/>
            <person name="Hao X."/>
            <person name="Li L."/>
            <person name="Tang Y."/>
            <person name="Lv G."/>
            <person name="Zhou Y."/>
            <person name="Sun X."/>
            <person name="Brodelius P.E."/>
            <person name="Rose J.K.C."/>
            <person name="Tang K."/>
        </authorList>
    </citation>
    <scope>NUCLEOTIDE SEQUENCE [LARGE SCALE GENOMIC DNA]</scope>
    <source>
        <strain evidence="3">cv. Huhao1</strain>
        <tissue evidence="2">Leaf</tissue>
    </source>
</reference>
<dbReference type="InterPro" id="IPR009000">
    <property type="entry name" value="Transl_B-barrel_sf"/>
</dbReference>
<dbReference type="InterPro" id="IPR050055">
    <property type="entry name" value="EF-Tu_GTPase"/>
</dbReference>
<proteinExistence type="predicted"/>
<evidence type="ECO:0000313" key="3">
    <source>
        <dbReference type="Proteomes" id="UP000245207"/>
    </source>
</evidence>
<keyword evidence="3" id="KW-1185">Reference proteome</keyword>
<feature type="compositionally biased region" description="Low complexity" evidence="1">
    <location>
        <begin position="118"/>
        <end position="132"/>
    </location>
</feature>
<name>A0A2U1M086_ARTAN</name>
<dbReference type="GO" id="GO:0003746">
    <property type="term" value="F:translation elongation factor activity"/>
    <property type="evidence" value="ECO:0007669"/>
    <property type="project" value="UniProtKB-KW"/>
</dbReference>
<dbReference type="GO" id="GO:0005739">
    <property type="term" value="C:mitochondrion"/>
    <property type="evidence" value="ECO:0007669"/>
    <property type="project" value="TreeGrafter"/>
</dbReference>
<gene>
    <name evidence="2" type="ORF">CTI12_AA434900</name>
</gene>
<evidence type="ECO:0000313" key="2">
    <source>
        <dbReference type="EMBL" id="PWA54659.1"/>
    </source>
</evidence>
<protein>
    <submittedName>
        <fullName evidence="2">Elongation factor Tu, mitochondrial</fullName>
    </submittedName>
</protein>
<organism evidence="2 3">
    <name type="scientific">Artemisia annua</name>
    <name type="common">Sweet wormwood</name>
    <dbReference type="NCBI Taxonomy" id="35608"/>
    <lineage>
        <taxon>Eukaryota</taxon>
        <taxon>Viridiplantae</taxon>
        <taxon>Streptophyta</taxon>
        <taxon>Embryophyta</taxon>
        <taxon>Tracheophyta</taxon>
        <taxon>Spermatophyta</taxon>
        <taxon>Magnoliopsida</taxon>
        <taxon>eudicotyledons</taxon>
        <taxon>Gunneridae</taxon>
        <taxon>Pentapetalae</taxon>
        <taxon>asterids</taxon>
        <taxon>campanulids</taxon>
        <taxon>Asterales</taxon>
        <taxon>Asteraceae</taxon>
        <taxon>Asteroideae</taxon>
        <taxon>Anthemideae</taxon>
        <taxon>Artemisiinae</taxon>
        <taxon>Artemisia</taxon>
    </lineage>
</organism>
<dbReference type="SUPFAM" id="SSF50447">
    <property type="entry name" value="Translation proteins"/>
    <property type="match status" value="2"/>
</dbReference>
<feature type="region of interest" description="Disordered" evidence="1">
    <location>
        <begin position="104"/>
        <end position="133"/>
    </location>
</feature>
<dbReference type="Proteomes" id="UP000245207">
    <property type="component" value="Unassembled WGS sequence"/>
</dbReference>
<accession>A0A2U1M086</accession>
<dbReference type="Gene3D" id="3.40.50.300">
    <property type="entry name" value="P-loop containing nucleotide triphosphate hydrolases"/>
    <property type="match status" value="1"/>
</dbReference>
<dbReference type="GO" id="GO:0070125">
    <property type="term" value="P:mitochondrial translational elongation"/>
    <property type="evidence" value="ECO:0007669"/>
    <property type="project" value="TreeGrafter"/>
</dbReference>
<dbReference type="AlphaFoldDB" id="A0A2U1M086"/>
<comment type="caution">
    <text evidence="2">The sequence shown here is derived from an EMBL/GenBank/DDBJ whole genome shotgun (WGS) entry which is preliminary data.</text>
</comment>
<dbReference type="EMBL" id="PKPP01007000">
    <property type="protein sequence ID" value="PWA54659.1"/>
    <property type="molecule type" value="Genomic_DNA"/>
</dbReference>
<evidence type="ECO:0000256" key="1">
    <source>
        <dbReference type="SAM" id="MobiDB-lite"/>
    </source>
</evidence>
<keyword evidence="2" id="KW-0251">Elongation factor</keyword>